<keyword evidence="1 4" id="KW-0808">Transferase</keyword>
<dbReference type="EC" id="2.3.1.-" evidence="4"/>
<dbReference type="PROSITE" id="PS51186">
    <property type="entry name" value="GNAT"/>
    <property type="match status" value="1"/>
</dbReference>
<evidence type="ECO:0000256" key="2">
    <source>
        <dbReference type="ARBA" id="ARBA00023315"/>
    </source>
</evidence>
<comment type="caution">
    <text evidence="4">The sequence shown here is derived from an EMBL/GenBank/DDBJ whole genome shotgun (WGS) entry which is preliminary data.</text>
</comment>
<evidence type="ECO:0000259" key="3">
    <source>
        <dbReference type="PROSITE" id="PS51186"/>
    </source>
</evidence>
<name>A0A9Q2ZNS7_9MICO</name>
<accession>A0A9Q2ZNS7</accession>
<reference evidence="4" key="1">
    <citation type="submission" date="2021-05" db="EMBL/GenBank/DDBJ databases">
        <title>Whole genome sequence of Curtobacterium flaccumfaciens pv. flaccumfaciens strain CFBP 3417.</title>
        <authorList>
            <person name="Osdaghi E."/>
            <person name="Taghouti G."/>
            <person name="Portier P."/>
            <person name="Fazliarab A."/>
            <person name="Taghavi S.M."/>
            <person name="Briand M."/>
            <person name="Le-Saux M."/>
            <person name="Jacques M.-A."/>
        </authorList>
    </citation>
    <scope>NUCLEOTIDE SEQUENCE</scope>
    <source>
        <strain evidence="4">CFBP 3417</strain>
    </source>
</reference>
<dbReference type="EMBL" id="JAHEWX010000002">
    <property type="protein sequence ID" value="MBT1540547.1"/>
    <property type="molecule type" value="Genomic_DNA"/>
</dbReference>
<organism evidence="4 5">
    <name type="scientific">Curtobacterium flaccumfaciens pv. flaccumfaciens</name>
    <dbReference type="NCBI Taxonomy" id="138532"/>
    <lineage>
        <taxon>Bacteria</taxon>
        <taxon>Bacillati</taxon>
        <taxon>Actinomycetota</taxon>
        <taxon>Actinomycetes</taxon>
        <taxon>Micrococcales</taxon>
        <taxon>Microbacteriaceae</taxon>
        <taxon>Curtobacterium</taxon>
    </lineage>
</organism>
<dbReference type="Proteomes" id="UP000709437">
    <property type="component" value="Unassembled WGS sequence"/>
</dbReference>
<feature type="domain" description="N-acetyltransferase" evidence="3">
    <location>
        <begin position="8"/>
        <end position="165"/>
    </location>
</feature>
<protein>
    <submittedName>
        <fullName evidence="4">GNAT family N-acetyltransferase</fullName>
        <ecNumber evidence="4">2.3.1.-</ecNumber>
    </submittedName>
</protein>
<proteinExistence type="predicted"/>
<dbReference type="InterPro" id="IPR050832">
    <property type="entry name" value="Bact_Acetyltransf"/>
</dbReference>
<sequence>MGNHDGAMPIRSATVHDAGAIARVHAASWRETYGRFVDDPDTNPWFDVDRRVDMWRSMLADPSTCRGVRVALDDTGVIGFAAVQPTPGPEAARPEELTMLYVLARAHGTGTGQALLDDVLADRPASLWVAADNPRAHAFYQRNGFTPDGAESAFGPIPLTVRLVR</sequence>
<dbReference type="CDD" id="cd04301">
    <property type="entry name" value="NAT_SF"/>
    <property type="match status" value="1"/>
</dbReference>
<dbReference type="AlphaFoldDB" id="A0A9Q2ZNS7"/>
<dbReference type="PANTHER" id="PTHR43877">
    <property type="entry name" value="AMINOALKYLPHOSPHONATE N-ACETYLTRANSFERASE-RELATED-RELATED"/>
    <property type="match status" value="1"/>
</dbReference>
<dbReference type="SUPFAM" id="SSF55729">
    <property type="entry name" value="Acyl-CoA N-acyltransferases (Nat)"/>
    <property type="match status" value="1"/>
</dbReference>
<dbReference type="Gene3D" id="3.40.630.30">
    <property type="match status" value="1"/>
</dbReference>
<dbReference type="RefSeq" id="WP_214562080.1">
    <property type="nucleotide sequence ID" value="NZ_JAHEWX010000002.1"/>
</dbReference>
<dbReference type="GO" id="GO:0016747">
    <property type="term" value="F:acyltransferase activity, transferring groups other than amino-acyl groups"/>
    <property type="evidence" value="ECO:0007669"/>
    <property type="project" value="InterPro"/>
</dbReference>
<evidence type="ECO:0000313" key="5">
    <source>
        <dbReference type="Proteomes" id="UP000709437"/>
    </source>
</evidence>
<dbReference type="InterPro" id="IPR016181">
    <property type="entry name" value="Acyl_CoA_acyltransferase"/>
</dbReference>
<dbReference type="InterPro" id="IPR000182">
    <property type="entry name" value="GNAT_dom"/>
</dbReference>
<evidence type="ECO:0000313" key="4">
    <source>
        <dbReference type="EMBL" id="MBT1540547.1"/>
    </source>
</evidence>
<dbReference type="Pfam" id="PF13508">
    <property type="entry name" value="Acetyltransf_7"/>
    <property type="match status" value="1"/>
</dbReference>
<keyword evidence="2 4" id="KW-0012">Acyltransferase</keyword>
<evidence type="ECO:0000256" key="1">
    <source>
        <dbReference type="ARBA" id="ARBA00022679"/>
    </source>
</evidence>
<gene>
    <name evidence="4" type="ORF">KK103_02130</name>
</gene>